<dbReference type="SMART" id="SM00387">
    <property type="entry name" value="HATPase_c"/>
    <property type="match status" value="1"/>
</dbReference>
<comment type="catalytic activity">
    <reaction evidence="1">
        <text>ATP + protein L-histidine = ADP + protein N-phospho-L-histidine.</text>
        <dbReference type="EC" id="2.7.13.3"/>
    </reaction>
</comment>
<dbReference type="CDD" id="cd00075">
    <property type="entry name" value="HATPase"/>
    <property type="match status" value="1"/>
</dbReference>
<dbReference type="Pfam" id="PF02518">
    <property type="entry name" value="HATPase_c"/>
    <property type="match status" value="1"/>
</dbReference>
<keyword evidence="12" id="KW-1185">Reference proteome</keyword>
<dbReference type="PANTHER" id="PTHR43065:SF10">
    <property type="entry name" value="PEROXIDE STRESS-ACTIVATED HISTIDINE KINASE MAK3"/>
    <property type="match status" value="1"/>
</dbReference>
<proteinExistence type="predicted"/>
<dbReference type="Proteomes" id="UP001304300">
    <property type="component" value="Chromosome"/>
</dbReference>
<dbReference type="GO" id="GO:0000155">
    <property type="term" value="F:phosphorelay sensor kinase activity"/>
    <property type="evidence" value="ECO:0007669"/>
    <property type="project" value="InterPro"/>
</dbReference>
<dbReference type="SUPFAM" id="SSF55874">
    <property type="entry name" value="ATPase domain of HSP90 chaperone/DNA topoisomerase II/histidine kinase"/>
    <property type="match status" value="1"/>
</dbReference>
<dbReference type="CDD" id="cd00082">
    <property type="entry name" value="HisKA"/>
    <property type="match status" value="1"/>
</dbReference>
<evidence type="ECO:0000256" key="2">
    <source>
        <dbReference type="ARBA" id="ARBA00012438"/>
    </source>
</evidence>
<sequence length="364" mass="39936">MKLEEHPFFRSADNIEVAKLAANACLSDFEAGQSIFDEGSPSDTLCLVLEGSVAFVKETPDGKSRTVSLAEEGKFFGEVGIFTGAPRSLSAVAHTTVRIAQVERDDLVDFIKHTPGPIEQILGSIVNHLHGTTKHYIDDMLQQEKMGLVGTMVNSIIHDFKNPFTLISLGAQLIRAKHTDPKTIKLCDNIEAQVFRMVEMANEISEFSKGEQVVRIETVDLSKLLDHFRELNEPFFQKEKVSIELQSAPIEIEGEENKLLRVLQNLVGNAIDAFDEGESGLVQVHINDIGDFVELVVSDNGKGIPESIRHNLFTPFVTYGKSRGTGLGTAIVKSIIEAHGGTIEFTTTTGEGTTFTIVLPKKQS</sequence>
<organism evidence="11 12">
    <name type="scientific">Rubellicoccus peritrichatus</name>
    <dbReference type="NCBI Taxonomy" id="3080537"/>
    <lineage>
        <taxon>Bacteria</taxon>
        <taxon>Pseudomonadati</taxon>
        <taxon>Verrucomicrobiota</taxon>
        <taxon>Opitutia</taxon>
        <taxon>Puniceicoccales</taxon>
        <taxon>Cerasicoccaceae</taxon>
        <taxon>Rubellicoccus</taxon>
    </lineage>
</organism>
<dbReference type="InterPro" id="IPR003661">
    <property type="entry name" value="HisK_dim/P_dom"/>
</dbReference>
<dbReference type="AlphaFoldDB" id="A0AAQ3LIQ5"/>
<evidence type="ECO:0000256" key="3">
    <source>
        <dbReference type="ARBA" id="ARBA00022553"/>
    </source>
</evidence>
<dbReference type="SMART" id="SM00100">
    <property type="entry name" value="cNMP"/>
    <property type="match status" value="1"/>
</dbReference>
<dbReference type="EC" id="2.7.13.3" evidence="2"/>
<dbReference type="EMBL" id="CP136920">
    <property type="protein sequence ID" value="WOO42874.1"/>
    <property type="molecule type" value="Genomic_DNA"/>
</dbReference>
<dbReference type="RefSeq" id="WP_317835406.1">
    <property type="nucleotide sequence ID" value="NZ_CP136920.1"/>
</dbReference>
<keyword evidence="8" id="KW-0902">Two-component regulatory system</keyword>
<protein>
    <recommendedName>
        <fullName evidence="2">histidine kinase</fullName>
        <ecNumber evidence="2">2.7.13.3</ecNumber>
    </recommendedName>
</protein>
<feature type="domain" description="Cyclic nucleotide-binding" evidence="9">
    <location>
        <begin position="8"/>
        <end position="111"/>
    </location>
</feature>
<dbReference type="Pfam" id="PF00027">
    <property type="entry name" value="cNMP_binding"/>
    <property type="match status" value="1"/>
</dbReference>
<evidence type="ECO:0000256" key="4">
    <source>
        <dbReference type="ARBA" id="ARBA00022679"/>
    </source>
</evidence>
<dbReference type="SUPFAM" id="SSF47384">
    <property type="entry name" value="Homodimeric domain of signal transducing histidine kinase"/>
    <property type="match status" value="1"/>
</dbReference>
<dbReference type="Gene3D" id="1.10.287.130">
    <property type="match status" value="1"/>
</dbReference>
<evidence type="ECO:0000256" key="1">
    <source>
        <dbReference type="ARBA" id="ARBA00000085"/>
    </source>
</evidence>
<dbReference type="PROSITE" id="PS50042">
    <property type="entry name" value="CNMP_BINDING_3"/>
    <property type="match status" value="1"/>
</dbReference>
<evidence type="ECO:0000256" key="8">
    <source>
        <dbReference type="ARBA" id="ARBA00023012"/>
    </source>
</evidence>
<dbReference type="InterPro" id="IPR003594">
    <property type="entry name" value="HATPase_dom"/>
</dbReference>
<feature type="domain" description="Histidine kinase" evidence="10">
    <location>
        <begin position="155"/>
        <end position="363"/>
    </location>
</feature>
<dbReference type="InterPro" id="IPR014710">
    <property type="entry name" value="RmlC-like_jellyroll"/>
</dbReference>
<dbReference type="InterPro" id="IPR018490">
    <property type="entry name" value="cNMP-bd_dom_sf"/>
</dbReference>
<dbReference type="InterPro" id="IPR005467">
    <property type="entry name" value="His_kinase_dom"/>
</dbReference>
<evidence type="ECO:0000313" key="11">
    <source>
        <dbReference type="EMBL" id="WOO42874.1"/>
    </source>
</evidence>
<gene>
    <name evidence="11" type="ORF">RZN69_07200</name>
</gene>
<dbReference type="KEGG" id="puo:RZN69_07200"/>
<dbReference type="CDD" id="cd00038">
    <property type="entry name" value="CAP_ED"/>
    <property type="match status" value="1"/>
</dbReference>
<dbReference type="SUPFAM" id="SSF51206">
    <property type="entry name" value="cAMP-binding domain-like"/>
    <property type="match status" value="1"/>
</dbReference>
<evidence type="ECO:0000313" key="12">
    <source>
        <dbReference type="Proteomes" id="UP001304300"/>
    </source>
</evidence>
<name>A0AAQ3LIQ5_9BACT</name>
<dbReference type="GO" id="GO:0005524">
    <property type="term" value="F:ATP binding"/>
    <property type="evidence" value="ECO:0007669"/>
    <property type="project" value="UniProtKB-KW"/>
</dbReference>
<dbReference type="InterPro" id="IPR004358">
    <property type="entry name" value="Sig_transdc_His_kin-like_C"/>
</dbReference>
<dbReference type="InterPro" id="IPR036890">
    <property type="entry name" value="HATPase_C_sf"/>
</dbReference>
<evidence type="ECO:0000256" key="6">
    <source>
        <dbReference type="ARBA" id="ARBA00022777"/>
    </source>
</evidence>
<keyword evidence="7 11" id="KW-0067">ATP-binding</keyword>
<dbReference type="PANTHER" id="PTHR43065">
    <property type="entry name" value="SENSOR HISTIDINE KINASE"/>
    <property type="match status" value="1"/>
</dbReference>
<dbReference type="PROSITE" id="PS50109">
    <property type="entry name" value="HIS_KIN"/>
    <property type="match status" value="1"/>
</dbReference>
<keyword evidence="3" id="KW-0597">Phosphoprotein</keyword>
<accession>A0AAQ3LIQ5</accession>
<keyword evidence="4" id="KW-0808">Transferase</keyword>
<evidence type="ECO:0000259" key="10">
    <source>
        <dbReference type="PROSITE" id="PS50109"/>
    </source>
</evidence>
<dbReference type="InterPro" id="IPR036097">
    <property type="entry name" value="HisK_dim/P_sf"/>
</dbReference>
<dbReference type="Gene3D" id="2.60.120.10">
    <property type="entry name" value="Jelly Rolls"/>
    <property type="match status" value="1"/>
</dbReference>
<evidence type="ECO:0000256" key="5">
    <source>
        <dbReference type="ARBA" id="ARBA00022741"/>
    </source>
</evidence>
<dbReference type="PRINTS" id="PR00344">
    <property type="entry name" value="BCTRLSENSOR"/>
</dbReference>
<keyword evidence="5" id="KW-0547">Nucleotide-binding</keyword>
<evidence type="ECO:0000256" key="7">
    <source>
        <dbReference type="ARBA" id="ARBA00022840"/>
    </source>
</evidence>
<reference evidence="11 12" key="1">
    <citation type="submission" date="2023-10" db="EMBL/GenBank/DDBJ databases">
        <title>Rubellicoccus peritrichatus gen. nov., sp. nov., isolated from an algae of coral reef tank.</title>
        <authorList>
            <person name="Luo J."/>
        </authorList>
    </citation>
    <scope>NUCLEOTIDE SEQUENCE [LARGE SCALE GENOMIC DNA]</scope>
    <source>
        <strain evidence="11 12">CR14</strain>
    </source>
</reference>
<keyword evidence="6" id="KW-0418">Kinase</keyword>
<evidence type="ECO:0000259" key="9">
    <source>
        <dbReference type="PROSITE" id="PS50042"/>
    </source>
</evidence>
<dbReference type="Gene3D" id="3.30.565.10">
    <property type="entry name" value="Histidine kinase-like ATPase, C-terminal domain"/>
    <property type="match status" value="1"/>
</dbReference>
<dbReference type="InterPro" id="IPR000595">
    <property type="entry name" value="cNMP-bd_dom"/>
</dbReference>